<protein>
    <submittedName>
        <fullName evidence="1">Uncharacterized protein</fullName>
    </submittedName>
</protein>
<keyword evidence="2" id="KW-1185">Reference proteome</keyword>
<proteinExistence type="predicted"/>
<evidence type="ECO:0000313" key="1">
    <source>
        <dbReference type="EMBL" id="KAI8530305.1"/>
    </source>
</evidence>
<name>A0ACC0LNM8_RHOML</name>
<comment type="caution">
    <text evidence="1">The sequence shown here is derived from an EMBL/GenBank/DDBJ whole genome shotgun (WGS) entry which is preliminary data.</text>
</comment>
<dbReference type="Proteomes" id="UP001062846">
    <property type="component" value="Chromosome 11"/>
</dbReference>
<sequence length="113" mass="13017">MDYEEFVEDKDVFEAKLEKPGISAREAEREELLRHLELEGSEVLREFEQEAAGAEIVPRVSAMQEAQKATRVAFNLATYASRAHFSFPNCWILTTRLGRFLTRIRSYDTGPFT</sequence>
<organism evidence="1 2">
    <name type="scientific">Rhododendron molle</name>
    <name type="common">Chinese azalea</name>
    <name type="synonym">Azalea mollis</name>
    <dbReference type="NCBI Taxonomy" id="49168"/>
    <lineage>
        <taxon>Eukaryota</taxon>
        <taxon>Viridiplantae</taxon>
        <taxon>Streptophyta</taxon>
        <taxon>Embryophyta</taxon>
        <taxon>Tracheophyta</taxon>
        <taxon>Spermatophyta</taxon>
        <taxon>Magnoliopsida</taxon>
        <taxon>eudicotyledons</taxon>
        <taxon>Gunneridae</taxon>
        <taxon>Pentapetalae</taxon>
        <taxon>asterids</taxon>
        <taxon>Ericales</taxon>
        <taxon>Ericaceae</taxon>
        <taxon>Ericoideae</taxon>
        <taxon>Rhodoreae</taxon>
        <taxon>Rhododendron</taxon>
    </lineage>
</organism>
<gene>
    <name evidence="1" type="ORF">RHMOL_Rhmol11G0046400</name>
</gene>
<reference evidence="1" key="1">
    <citation type="submission" date="2022-02" db="EMBL/GenBank/DDBJ databases">
        <title>Plant Genome Project.</title>
        <authorList>
            <person name="Zhang R.-G."/>
        </authorList>
    </citation>
    <scope>NUCLEOTIDE SEQUENCE</scope>
    <source>
        <strain evidence="1">AT1</strain>
    </source>
</reference>
<evidence type="ECO:0000313" key="2">
    <source>
        <dbReference type="Proteomes" id="UP001062846"/>
    </source>
</evidence>
<dbReference type="EMBL" id="CM046398">
    <property type="protein sequence ID" value="KAI8530305.1"/>
    <property type="molecule type" value="Genomic_DNA"/>
</dbReference>
<accession>A0ACC0LNM8</accession>